<dbReference type="Proteomes" id="UP000245980">
    <property type="component" value="Unassembled WGS sequence"/>
</dbReference>
<name>A0A855X7Y4_LIMRT</name>
<evidence type="ECO:0000313" key="1">
    <source>
        <dbReference type="EMBL" id="PWT36946.1"/>
    </source>
</evidence>
<gene>
    <name evidence="1" type="ORF">DKZ22_13610</name>
</gene>
<dbReference type="EMBL" id="QGHT01000330">
    <property type="protein sequence ID" value="PWT36946.1"/>
    <property type="molecule type" value="Genomic_DNA"/>
</dbReference>
<proteinExistence type="predicted"/>
<accession>A0A855X7Y4</accession>
<comment type="caution">
    <text evidence="1">The sequence shown here is derived from an EMBL/GenBank/DDBJ whole genome shotgun (WGS) entry which is preliminary data.</text>
</comment>
<reference evidence="1 2" key="1">
    <citation type="journal article" date="2018" name="Front. Microbiol.">
        <title>Comparative Genomics of the Herbivore Gut Symbiont Lactobacillus reuteri Reveals Genetic Diversity and Lifestyle Adaptation.</title>
        <authorList>
            <person name="Zhao J."/>
        </authorList>
    </citation>
    <scope>NUCLEOTIDE SEQUENCE [LARGE SCALE GENOMIC DNA]</scope>
    <source>
        <strain evidence="1 2">LR10</strain>
    </source>
</reference>
<feature type="non-terminal residue" evidence="1">
    <location>
        <position position="79"/>
    </location>
</feature>
<evidence type="ECO:0000313" key="2">
    <source>
        <dbReference type="Proteomes" id="UP000245980"/>
    </source>
</evidence>
<feature type="non-terminal residue" evidence="1">
    <location>
        <position position="1"/>
    </location>
</feature>
<sequence length="79" mass="9547">LLNQKRVVKTREYMRVLLKTIDQPNLTKSEQYLQRLAFFRAFAIEREYLEMIGQKESKYRTYILSLYNDVLLAESLIIE</sequence>
<dbReference type="AlphaFoldDB" id="A0A855X7Y4"/>
<organism evidence="1 2">
    <name type="scientific">Limosilactobacillus reuteri</name>
    <name type="common">Lactobacillus reuteri</name>
    <dbReference type="NCBI Taxonomy" id="1598"/>
    <lineage>
        <taxon>Bacteria</taxon>
        <taxon>Bacillati</taxon>
        <taxon>Bacillota</taxon>
        <taxon>Bacilli</taxon>
        <taxon>Lactobacillales</taxon>
        <taxon>Lactobacillaceae</taxon>
        <taxon>Limosilactobacillus</taxon>
    </lineage>
</organism>
<protein>
    <submittedName>
        <fullName evidence="1">Sodium:proton antiporter</fullName>
    </submittedName>
</protein>